<accession>A0A371E8Y0</accession>
<gene>
    <name evidence="1" type="primary">pol</name>
    <name evidence="1" type="ORF">CR513_59168</name>
</gene>
<dbReference type="EMBL" id="QJKJ01015458">
    <property type="protein sequence ID" value="RDX62495.1"/>
    <property type="molecule type" value="Genomic_DNA"/>
</dbReference>
<dbReference type="InterPro" id="IPR051320">
    <property type="entry name" value="Viral_Replic_Matur_Polypro"/>
</dbReference>
<reference evidence="1" key="1">
    <citation type="submission" date="2018-05" db="EMBL/GenBank/DDBJ databases">
        <title>Draft genome of Mucuna pruriens seed.</title>
        <authorList>
            <person name="Nnadi N.E."/>
            <person name="Vos R."/>
            <person name="Hasami M.H."/>
            <person name="Devisetty U.K."/>
            <person name="Aguiy J.C."/>
        </authorList>
    </citation>
    <scope>NUCLEOTIDE SEQUENCE [LARGE SCALE GENOMIC DNA]</scope>
    <source>
        <strain evidence="1">JCA_2017</strain>
    </source>
</reference>
<proteinExistence type="predicted"/>
<dbReference type="SUPFAM" id="SSF56672">
    <property type="entry name" value="DNA/RNA polymerases"/>
    <property type="match status" value="1"/>
</dbReference>
<dbReference type="OrthoDB" id="101614at2759"/>
<sequence>MVTLFHDMIHKEVEVYVDDIIAKSKTPKQHINDLLQKYRLKLNPAKCTFGVKTKKLLGLIVNKRGIELDLDKVKAIRNMPAPKSEKEVKGLLGRVNYIASFHFSIDGYLRWNGTKNAKKHLRKSSIPGKPLILYLTMLKESMGGKLAHPPLDEYHALSHEFPDEHILMAEENKSEAEVEG</sequence>
<evidence type="ECO:0000313" key="1">
    <source>
        <dbReference type="EMBL" id="RDX62495.1"/>
    </source>
</evidence>
<comment type="caution">
    <text evidence="1">The sequence shown here is derived from an EMBL/GenBank/DDBJ whole genome shotgun (WGS) entry which is preliminary data.</text>
</comment>
<dbReference type="AlphaFoldDB" id="A0A371E8Y0"/>
<dbReference type="Proteomes" id="UP000257109">
    <property type="component" value="Unassembled WGS sequence"/>
</dbReference>
<name>A0A371E8Y0_MUCPR</name>
<dbReference type="InterPro" id="IPR043128">
    <property type="entry name" value="Rev_trsase/Diguanyl_cyclase"/>
</dbReference>
<dbReference type="Gene3D" id="3.30.70.270">
    <property type="match status" value="2"/>
</dbReference>
<dbReference type="PANTHER" id="PTHR33064:SF37">
    <property type="entry name" value="RIBONUCLEASE H"/>
    <property type="match status" value="1"/>
</dbReference>
<feature type="non-terminal residue" evidence="1">
    <location>
        <position position="1"/>
    </location>
</feature>
<dbReference type="InterPro" id="IPR043502">
    <property type="entry name" value="DNA/RNA_pol_sf"/>
</dbReference>
<organism evidence="1 2">
    <name type="scientific">Mucuna pruriens</name>
    <name type="common">Velvet bean</name>
    <name type="synonym">Dolichos pruriens</name>
    <dbReference type="NCBI Taxonomy" id="157652"/>
    <lineage>
        <taxon>Eukaryota</taxon>
        <taxon>Viridiplantae</taxon>
        <taxon>Streptophyta</taxon>
        <taxon>Embryophyta</taxon>
        <taxon>Tracheophyta</taxon>
        <taxon>Spermatophyta</taxon>
        <taxon>Magnoliopsida</taxon>
        <taxon>eudicotyledons</taxon>
        <taxon>Gunneridae</taxon>
        <taxon>Pentapetalae</taxon>
        <taxon>rosids</taxon>
        <taxon>fabids</taxon>
        <taxon>Fabales</taxon>
        <taxon>Fabaceae</taxon>
        <taxon>Papilionoideae</taxon>
        <taxon>50 kb inversion clade</taxon>
        <taxon>NPAAA clade</taxon>
        <taxon>indigoferoid/millettioid clade</taxon>
        <taxon>Phaseoleae</taxon>
        <taxon>Mucuna</taxon>
    </lineage>
</organism>
<evidence type="ECO:0000313" key="2">
    <source>
        <dbReference type="Proteomes" id="UP000257109"/>
    </source>
</evidence>
<keyword evidence="2" id="KW-1185">Reference proteome</keyword>
<dbReference type="PANTHER" id="PTHR33064">
    <property type="entry name" value="POL PROTEIN"/>
    <property type="match status" value="1"/>
</dbReference>
<protein>
    <submittedName>
        <fullName evidence="1">Retrovirus-related Pol polyprotein</fullName>
    </submittedName>
</protein>